<dbReference type="STRING" id="3218.A0A2K1JYN0"/>
<dbReference type="Pfam" id="PF09745">
    <property type="entry name" value="NSRP1_N"/>
    <property type="match status" value="1"/>
</dbReference>
<protein>
    <recommendedName>
        <fullName evidence="4">Nuclear speckle splicing regulatory protein 1 N-terminal domain-containing protein</fullName>
    </recommendedName>
</protein>
<dbReference type="Gramene" id="Pp3c10_11700V3.3">
    <property type="protein sequence ID" value="Pp3c10_11700V3.3"/>
    <property type="gene ID" value="Pp3c10_11700"/>
</dbReference>
<feature type="compositionally biased region" description="Basic and acidic residues" evidence="3">
    <location>
        <begin position="160"/>
        <end position="181"/>
    </location>
</feature>
<dbReference type="Gramene" id="Pp3c10_11700V3.1">
    <property type="protein sequence ID" value="Pp3c10_11700V3.1"/>
    <property type="gene ID" value="Pp3c10_11700"/>
</dbReference>
<dbReference type="Gramene" id="Pp3c10_11700V3.2">
    <property type="protein sequence ID" value="Pp3c10_11700V3.2"/>
    <property type="gene ID" value="Pp3c10_11700"/>
</dbReference>
<dbReference type="EnsemblPlants" id="Pp3c10_11700V3.3">
    <property type="protein sequence ID" value="Pp3c10_11700V3.3"/>
    <property type="gene ID" value="Pp3c10_11700"/>
</dbReference>
<evidence type="ECO:0000313" key="7">
    <source>
        <dbReference type="Proteomes" id="UP000006727"/>
    </source>
</evidence>
<gene>
    <name evidence="6" type="primary">LOC112287729</name>
    <name evidence="5" type="ORF">PHYPA_013758</name>
</gene>
<reference evidence="6" key="3">
    <citation type="submission" date="2020-12" db="UniProtKB">
        <authorList>
            <consortium name="EnsemblPlants"/>
        </authorList>
    </citation>
    <scope>IDENTIFICATION</scope>
</reference>
<feature type="compositionally biased region" description="Basic and acidic residues" evidence="3">
    <location>
        <begin position="233"/>
        <end position="264"/>
    </location>
</feature>
<keyword evidence="2" id="KW-0175">Coiled coil</keyword>
<dbReference type="InterPro" id="IPR018612">
    <property type="entry name" value="NSRP1_N"/>
</dbReference>
<feature type="region of interest" description="Disordered" evidence="3">
    <location>
        <begin position="1"/>
        <end position="25"/>
    </location>
</feature>
<evidence type="ECO:0000256" key="1">
    <source>
        <dbReference type="ARBA" id="ARBA00010126"/>
    </source>
</evidence>
<sequence length="344" mass="39707">MQGGKKQYGLQLQIKGPPKKLTARSAPAPAFRFIDGDDEDGVESDIARQANKKRSVREVEQQYQKALEEDPTAFDYDGVYEEMKGNQVRSIHEDRAKREPKYIGKLLQKAKERSREQDIVYERQLAKEREKEDHLYGDKEKFVTGAYKRKLQEQAKWLEEERRRELEEQKHEVTNKSDMSDFYRNLLKSNVAFGANNTPKPAQKDAELPGPPSQVEDETKPSTSTAPDVDLDSGLKREERREQSRDKEDKNYGRRGSEIRDRNESMSPSANRSRSRDRVDRNIDKDDLRPSHKEKSVVDTAQDEEIGATKETKISESKDVKKPAVDPVAAAKERYLARKRQRGL</sequence>
<dbReference type="PaxDb" id="3218-PP1S120_31V6.1"/>
<reference evidence="5 7" key="2">
    <citation type="journal article" date="2018" name="Plant J.">
        <title>The Physcomitrella patens chromosome-scale assembly reveals moss genome structure and evolution.</title>
        <authorList>
            <person name="Lang D."/>
            <person name="Ullrich K.K."/>
            <person name="Murat F."/>
            <person name="Fuchs J."/>
            <person name="Jenkins J."/>
            <person name="Haas F.B."/>
            <person name="Piednoel M."/>
            <person name="Gundlach H."/>
            <person name="Van Bel M."/>
            <person name="Meyberg R."/>
            <person name="Vives C."/>
            <person name="Morata J."/>
            <person name="Symeonidi A."/>
            <person name="Hiss M."/>
            <person name="Muchero W."/>
            <person name="Kamisugi Y."/>
            <person name="Saleh O."/>
            <person name="Blanc G."/>
            <person name="Decker E.L."/>
            <person name="van Gessel N."/>
            <person name="Grimwood J."/>
            <person name="Hayes R.D."/>
            <person name="Graham S.W."/>
            <person name="Gunter L.E."/>
            <person name="McDaniel S.F."/>
            <person name="Hoernstein S.N.W."/>
            <person name="Larsson A."/>
            <person name="Li F.W."/>
            <person name="Perroud P.F."/>
            <person name="Phillips J."/>
            <person name="Ranjan P."/>
            <person name="Rokshar D.S."/>
            <person name="Rothfels C.J."/>
            <person name="Schneider L."/>
            <person name="Shu S."/>
            <person name="Stevenson D.W."/>
            <person name="Thummler F."/>
            <person name="Tillich M."/>
            <person name="Villarreal Aguilar J.C."/>
            <person name="Widiez T."/>
            <person name="Wong G.K."/>
            <person name="Wymore A."/>
            <person name="Zhang Y."/>
            <person name="Zimmer A.D."/>
            <person name="Quatrano R.S."/>
            <person name="Mayer K.F.X."/>
            <person name="Goodstein D."/>
            <person name="Casacuberta J.M."/>
            <person name="Vandepoele K."/>
            <person name="Reski R."/>
            <person name="Cuming A.C."/>
            <person name="Tuskan G.A."/>
            <person name="Maumus F."/>
            <person name="Salse J."/>
            <person name="Schmutz J."/>
            <person name="Rensing S.A."/>
        </authorList>
    </citation>
    <scope>NUCLEOTIDE SEQUENCE [LARGE SCALE GENOMIC DNA]</scope>
    <source>
        <strain evidence="6 7">cv. Gransden 2004</strain>
    </source>
</reference>
<dbReference type="GeneID" id="112287729"/>
<dbReference type="PANTHER" id="PTHR30060">
    <property type="entry name" value="INNER MEMBRANE PROTEIN"/>
    <property type="match status" value="1"/>
</dbReference>
<dbReference type="EnsemblPlants" id="Pp3c10_11700V3.1">
    <property type="protein sequence ID" value="Pp3c10_11700V3.1"/>
    <property type="gene ID" value="Pp3c10_11700"/>
</dbReference>
<feature type="region of interest" description="Disordered" evidence="3">
    <location>
        <begin position="160"/>
        <end position="344"/>
    </location>
</feature>
<dbReference type="AlphaFoldDB" id="A0A2K1JYN0"/>
<proteinExistence type="inferred from homology"/>
<dbReference type="PANTHER" id="PTHR30060:SF0">
    <property type="entry name" value="COILED-COIL PROTEIN (DUF2040)-RELATED"/>
    <property type="match status" value="1"/>
</dbReference>
<keyword evidence="7" id="KW-1185">Reference proteome</keyword>
<name>A0A2K1JYN0_PHYPA</name>
<organism evidence="5">
    <name type="scientific">Physcomitrium patens</name>
    <name type="common">Spreading-leaved earth moss</name>
    <name type="synonym">Physcomitrella patens</name>
    <dbReference type="NCBI Taxonomy" id="3218"/>
    <lineage>
        <taxon>Eukaryota</taxon>
        <taxon>Viridiplantae</taxon>
        <taxon>Streptophyta</taxon>
        <taxon>Embryophyta</taxon>
        <taxon>Bryophyta</taxon>
        <taxon>Bryophytina</taxon>
        <taxon>Bryopsida</taxon>
        <taxon>Funariidae</taxon>
        <taxon>Funariales</taxon>
        <taxon>Funariaceae</taxon>
        <taxon>Physcomitrium</taxon>
    </lineage>
</organism>
<dbReference type="RefSeq" id="XP_024386830.1">
    <property type="nucleotide sequence ID" value="XM_024531062.2"/>
</dbReference>
<feature type="compositionally biased region" description="Basic and acidic residues" evidence="3">
    <location>
        <begin position="307"/>
        <end position="324"/>
    </location>
</feature>
<dbReference type="Proteomes" id="UP000006727">
    <property type="component" value="Chromosome 10"/>
</dbReference>
<dbReference type="GO" id="GO:0000381">
    <property type="term" value="P:regulation of alternative mRNA splicing, via spliceosome"/>
    <property type="evidence" value="ECO:0007669"/>
    <property type="project" value="InterPro"/>
</dbReference>
<feature type="compositionally biased region" description="Basic and acidic residues" evidence="3">
    <location>
        <begin position="274"/>
        <end position="297"/>
    </location>
</feature>
<comment type="similarity">
    <text evidence="1">Belongs to the NSRP1 family.</text>
</comment>
<evidence type="ECO:0000256" key="3">
    <source>
        <dbReference type="SAM" id="MobiDB-lite"/>
    </source>
</evidence>
<accession>A0A2K1JYN0</accession>
<dbReference type="OrthoDB" id="446635at2759"/>
<evidence type="ECO:0000259" key="4">
    <source>
        <dbReference type="Pfam" id="PF09745"/>
    </source>
</evidence>
<evidence type="ECO:0000256" key="2">
    <source>
        <dbReference type="ARBA" id="ARBA00023054"/>
    </source>
</evidence>
<evidence type="ECO:0000313" key="5">
    <source>
        <dbReference type="EMBL" id="PNR46638.1"/>
    </source>
</evidence>
<dbReference type="FunCoup" id="A0A2K1JYN0">
    <property type="interactions" value="1016"/>
</dbReference>
<feature type="compositionally biased region" description="Low complexity" evidence="3">
    <location>
        <begin position="1"/>
        <end position="16"/>
    </location>
</feature>
<dbReference type="KEGG" id="ppp:112287729"/>
<evidence type="ECO:0000313" key="6">
    <source>
        <dbReference type="EnsemblPlants" id="Pp3c10_11700V3.1"/>
    </source>
</evidence>
<reference evidence="5 7" key="1">
    <citation type="journal article" date="2008" name="Science">
        <title>The Physcomitrella genome reveals evolutionary insights into the conquest of land by plants.</title>
        <authorList>
            <person name="Rensing S."/>
            <person name="Lang D."/>
            <person name="Zimmer A."/>
            <person name="Terry A."/>
            <person name="Salamov A."/>
            <person name="Shapiro H."/>
            <person name="Nishiyama T."/>
            <person name="Perroud P.-F."/>
            <person name="Lindquist E."/>
            <person name="Kamisugi Y."/>
            <person name="Tanahashi T."/>
            <person name="Sakakibara K."/>
            <person name="Fujita T."/>
            <person name="Oishi K."/>
            <person name="Shin-I T."/>
            <person name="Kuroki Y."/>
            <person name="Toyoda A."/>
            <person name="Suzuki Y."/>
            <person name="Hashimoto A."/>
            <person name="Yamaguchi K."/>
            <person name="Sugano A."/>
            <person name="Kohara Y."/>
            <person name="Fujiyama A."/>
            <person name="Anterola A."/>
            <person name="Aoki S."/>
            <person name="Ashton N."/>
            <person name="Barbazuk W.B."/>
            <person name="Barker E."/>
            <person name="Bennetzen J."/>
            <person name="Bezanilla M."/>
            <person name="Blankenship R."/>
            <person name="Cho S.H."/>
            <person name="Dutcher S."/>
            <person name="Estelle M."/>
            <person name="Fawcett J.A."/>
            <person name="Gundlach H."/>
            <person name="Hanada K."/>
            <person name="Heyl A."/>
            <person name="Hicks K.A."/>
            <person name="Hugh J."/>
            <person name="Lohr M."/>
            <person name="Mayer K."/>
            <person name="Melkozernov A."/>
            <person name="Murata T."/>
            <person name="Nelson D."/>
            <person name="Pils B."/>
            <person name="Prigge M."/>
            <person name="Reiss B."/>
            <person name="Renner T."/>
            <person name="Rombauts S."/>
            <person name="Rushton P."/>
            <person name="Sanderfoot A."/>
            <person name="Schween G."/>
            <person name="Shiu S.-H."/>
            <person name="Stueber K."/>
            <person name="Theodoulou F.L."/>
            <person name="Tu H."/>
            <person name="Van de Peer Y."/>
            <person name="Verrier P.J."/>
            <person name="Waters E."/>
            <person name="Wood A."/>
            <person name="Yang L."/>
            <person name="Cove D."/>
            <person name="Cuming A."/>
            <person name="Hasebe M."/>
            <person name="Lucas S."/>
            <person name="Mishler D.B."/>
            <person name="Reski R."/>
            <person name="Grigoriev I."/>
            <person name="Quatrano R.S."/>
            <person name="Boore J.L."/>
        </authorList>
    </citation>
    <scope>NUCLEOTIDE SEQUENCE [LARGE SCALE GENOMIC DNA]</scope>
    <source>
        <strain evidence="6 7">cv. Gransden 2004</strain>
    </source>
</reference>
<dbReference type="EnsemblPlants" id="Pp3c10_11700V3.2">
    <property type="protein sequence ID" value="Pp3c10_11700V3.2"/>
    <property type="gene ID" value="Pp3c10_11700"/>
</dbReference>
<dbReference type="EMBL" id="ABEU02000010">
    <property type="protein sequence ID" value="PNR46638.1"/>
    <property type="molecule type" value="Genomic_DNA"/>
</dbReference>
<feature type="domain" description="Nuclear speckle splicing regulatory protein 1 N-terminal" evidence="4">
    <location>
        <begin position="60"/>
        <end position="175"/>
    </location>
</feature>